<dbReference type="InterPro" id="IPR003439">
    <property type="entry name" value="ABC_transporter-like_ATP-bd"/>
</dbReference>
<sequence>MYTTRMSDSQSVFELTRATVVRGGAKVFCEFDWTVREGEAWAVTGPTGSGKTALAEALLGRHPLNGGELHWPLFERLRAGGRKIDYPSQVVAHVTFREDSRLFSYAGRYYQQRFEFSDSETPLSLEQFLRTGTSASGTELAAVCARFGIADLLPQPFMTLSNGQTRRSRLARAMLSKPEVLVLDDPFIGLDATARADLAALLHELVNDRKRLVLICREDMVPGWITNVLRLGGEGEPTRLTPFPRKEGGTDPNAADTKQSSAVLSPSPLRGGVGEGLQAATPVIELRNVTVAHAGHTILDRVSWTVRAGERWAVLGPNGSGKTTLLSLLCGDHPQAYSNDIQLFGRRRGTGETIWDVKRNVGLLSPEFHLYFTEPLTADRATATGFFDAVADHDTTPEQNARVGELFAAFGITHLAGRAFKALSTGEQRLVLLARALVKRPPLVILDEPFQGLDATATARGRLWLETEIGPDQTLLFVTHELSELPGTVNQTLRLQKGRVV</sequence>
<keyword evidence="2" id="KW-0067">ATP-binding</keyword>
<dbReference type="PANTHER" id="PTHR43158">
    <property type="entry name" value="SKFA PEPTIDE EXPORT ATP-BINDING PROTEIN SKFE"/>
    <property type="match status" value="1"/>
</dbReference>
<evidence type="ECO:0000313" key="6">
    <source>
        <dbReference type="Proteomes" id="UP000464178"/>
    </source>
</evidence>
<dbReference type="PANTHER" id="PTHR43158:SF2">
    <property type="entry name" value="SKFA PEPTIDE EXPORT ATP-BINDING PROTEIN SKFE"/>
    <property type="match status" value="1"/>
</dbReference>
<gene>
    <name evidence="5" type="ORF">SOIL9_42640</name>
</gene>
<dbReference type="KEGG" id="gms:SOIL9_42640"/>
<evidence type="ECO:0000256" key="2">
    <source>
        <dbReference type="ARBA" id="ARBA00022840"/>
    </source>
</evidence>
<evidence type="ECO:0000313" key="5">
    <source>
        <dbReference type="EMBL" id="VTR93450.1"/>
    </source>
</evidence>
<dbReference type="InterPro" id="IPR003593">
    <property type="entry name" value="AAA+_ATPase"/>
</dbReference>
<accession>A0A6P2D224</accession>
<dbReference type="SMART" id="SM00382">
    <property type="entry name" value="AAA"/>
    <property type="match status" value="2"/>
</dbReference>
<evidence type="ECO:0000256" key="1">
    <source>
        <dbReference type="ARBA" id="ARBA00022741"/>
    </source>
</evidence>
<dbReference type="PROSITE" id="PS50893">
    <property type="entry name" value="ABC_TRANSPORTER_2"/>
    <property type="match status" value="2"/>
</dbReference>
<evidence type="ECO:0000256" key="3">
    <source>
        <dbReference type="SAM" id="MobiDB-lite"/>
    </source>
</evidence>
<protein>
    <recommendedName>
        <fullName evidence="4">ABC transporter domain-containing protein</fullName>
    </recommendedName>
</protein>
<dbReference type="GO" id="GO:0016887">
    <property type="term" value="F:ATP hydrolysis activity"/>
    <property type="evidence" value="ECO:0007669"/>
    <property type="project" value="InterPro"/>
</dbReference>
<dbReference type="InterPro" id="IPR027417">
    <property type="entry name" value="P-loop_NTPase"/>
</dbReference>
<organism evidence="5 6">
    <name type="scientific">Gemmata massiliana</name>
    <dbReference type="NCBI Taxonomy" id="1210884"/>
    <lineage>
        <taxon>Bacteria</taxon>
        <taxon>Pseudomonadati</taxon>
        <taxon>Planctomycetota</taxon>
        <taxon>Planctomycetia</taxon>
        <taxon>Gemmatales</taxon>
        <taxon>Gemmataceae</taxon>
        <taxon>Gemmata</taxon>
    </lineage>
</organism>
<dbReference type="RefSeq" id="WP_232069646.1">
    <property type="nucleotide sequence ID" value="NZ_LR593886.1"/>
</dbReference>
<dbReference type="Pfam" id="PF00005">
    <property type="entry name" value="ABC_tran"/>
    <property type="match status" value="2"/>
</dbReference>
<feature type="domain" description="ABC transporter" evidence="4">
    <location>
        <begin position="13"/>
        <end position="267"/>
    </location>
</feature>
<keyword evidence="6" id="KW-1185">Reference proteome</keyword>
<feature type="domain" description="ABC transporter" evidence="4">
    <location>
        <begin position="284"/>
        <end position="501"/>
    </location>
</feature>
<dbReference type="EMBL" id="LR593886">
    <property type="protein sequence ID" value="VTR93450.1"/>
    <property type="molecule type" value="Genomic_DNA"/>
</dbReference>
<dbReference type="AlphaFoldDB" id="A0A6P2D224"/>
<keyword evidence="1" id="KW-0547">Nucleotide-binding</keyword>
<evidence type="ECO:0000259" key="4">
    <source>
        <dbReference type="PROSITE" id="PS50893"/>
    </source>
</evidence>
<proteinExistence type="predicted"/>
<dbReference type="Gene3D" id="3.40.50.300">
    <property type="entry name" value="P-loop containing nucleotide triphosphate hydrolases"/>
    <property type="match status" value="2"/>
</dbReference>
<name>A0A6P2D224_9BACT</name>
<dbReference type="GO" id="GO:0005524">
    <property type="term" value="F:ATP binding"/>
    <property type="evidence" value="ECO:0007669"/>
    <property type="project" value="UniProtKB-KW"/>
</dbReference>
<reference evidence="5 6" key="1">
    <citation type="submission" date="2019-05" db="EMBL/GenBank/DDBJ databases">
        <authorList>
            <consortium name="Science for Life Laboratories"/>
        </authorList>
    </citation>
    <scope>NUCLEOTIDE SEQUENCE [LARGE SCALE GENOMIC DNA]</scope>
    <source>
        <strain evidence="5">Soil9</strain>
    </source>
</reference>
<dbReference type="Proteomes" id="UP000464178">
    <property type="component" value="Chromosome"/>
</dbReference>
<dbReference type="SUPFAM" id="SSF52540">
    <property type="entry name" value="P-loop containing nucleoside triphosphate hydrolases"/>
    <property type="match status" value="2"/>
</dbReference>
<feature type="region of interest" description="Disordered" evidence="3">
    <location>
        <begin position="236"/>
        <end position="268"/>
    </location>
</feature>